<dbReference type="STRING" id="70415.A0A5S6QXM4"/>
<reference evidence="3" key="1">
    <citation type="submission" date="2019-12" db="UniProtKB">
        <authorList>
            <consortium name="WormBaseParasite"/>
        </authorList>
    </citation>
    <scope>IDENTIFICATION</scope>
</reference>
<organism evidence="2 3">
    <name type="scientific">Trichuris muris</name>
    <name type="common">Mouse whipworm</name>
    <dbReference type="NCBI Taxonomy" id="70415"/>
    <lineage>
        <taxon>Eukaryota</taxon>
        <taxon>Metazoa</taxon>
        <taxon>Ecdysozoa</taxon>
        <taxon>Nematoda</taxon>
        <taxon>Enoplea</taxon>
        <taxon>Dorylaimia</taxon>
        <taxon>Trichinellida</taxon>
        <taxon>Trichuridae</taxon>
        <taxon>Trichuris</taxon>
    </lineage>
</organism>
<dbReference type="InterPro" id="IPR043708">
    <property type="entry name" value="DUF5648"/>
</dbReference>
<evidence type="ECO:0000259" key="1">
    <source>
        <dbReference type="Pfam" id="PF18885"/>
    </source>
</evidence>
<dbReference type="InterPro" id="IPR035940">
    <property type="entry name" value="CAP_sf"/>
</dbReference>
<evidence type="ECO:0000313" key="3">
    <source>
        <dbReference type="WBParaSite" id="TMUE_3000011632.1"/>
    </source>
</evidence>
<dbReference type="SUPFAM" id="SSF55797">
    <property type="entry name" value="PR-1-like"/>
    <property type="match status" value="1"/>
</dbReference>
<protein>
    <submittedName>
        <fullName evidence="3">SCP domain-containing protein</fullName>
    </submittedName>
</protein>
<dbReference type="Pfam" id="PF18885">
    <property type="entry name" value="DUF5648"/>
    <property type="match status" value="1"/>
</dbReference>
<evidence type="ECO:0000313" key="2">
    <source>
        <dbReference type="Proteomes" id="UP000046395"/>
    </source>
</evidence>
<dbReference type="Proteomes" id="UP000046395">
    <property type="component" value="Unassembled WGS sequence"/>
</dbReference>
<dbReference type="WBParaSite" id="TMUE_3000011632.1">
    <property type="protein sequence ID" value="TMUE_3000011632.1"/>
    <property type="gene ID" value="WBGene00294566"/>
</dbReference>
<dbReference type="Gene3D" id="3.40.33.10">
    <property type="entry name" value="CAP"/>
    <property type="match status" value="1"/>
</dbReference>
<keyword evidence="2" id="KW-1185">Reference proteome</keyword>
<feature type="domain" description="DUF5648" evidence="1">
    <location>
        <begin position="143"/>
        <end position="272"/>
    </location>
</feature>
<name>A0A5S6QXM4_TRIMR</name>
<accession>A0A5S6QXM4</accession>
<proteinExistence type="predicted"/>
<dbReference type="AlphaFoldDB" id="A0A5S6QXM4"/>
<sequence>MEEFIEDIYTGVNAYDYVQTTCLDAVPCQSFLSFAWFENTKIGCALATCQAVQGAPMAARQQYFGVCAYDRKADLTARPYVAPPSCQFCPNDASICSNNLCCPYDLNAMTCPSVGGVGAGSGGSPPDGLIDLYYISRTPSKIAYATNATEVQELITIGAVSHGIIGKVAAAGNDASKCGVLKPIYHLYSPHFRCNYYIVDEYLVRVRMDEGYEYKGILGYAVRGINACGASLAIYEFFRHSDGITQVPNSTDVLTMMSERSGYIYHGISFAVWR</sequence>